<feature type="transmembrane region" description="Helical" evidence="1">
    <location>
        <begin position="41"/>
        <end position="61"/>
    </location>
</feature>
<proteinExistence type="predicted"/>
<dbReference type="AlphaFoldDB" id="A0A6N8ETR6"/>
<feature type="transmembrane region" description="Helical" evidence="1">
    <location>
        <begin position="7"/>
        <end position="29"/>
    </location>
</feature>
<feature type="transmembrane region" description="Helical" evidence="1">
    <location>
        <begin position="106"/>
        <end position="127"/>
    </location>
</feature>
<comment type="caution">
    <text evidence="2">The sequence shown here is derived from an EMBL/GenBank/DDBJ whole genome shotgun (WGS) entry which is preliminary data.</text>
</comment>
<protein>
    <submittedName>
        <fullName evidence="2">Uncharacterized protein</fullName>
    </submittedName>
</protein>
<keyword evidence="1" id="KW-1133">Transmembrane helix</keyword>
<evidence type="ECO:0000256" key="1">
    <source>
        <dbReference type="SAM" id="Phobius"/>
    </source>
</evidence>
<name>A0A6N8ETR6_PAEMA</name>
<reference evidence="2 3" key="1">
    <citation type="submission" date="2019-11" db="EMBL/GenBank/DDBJ databases">
        <title>Draft genome sequences of five Paenibacillus species of dairy origin.</title>
        <authorList>
            <person name="Olajide A.M."/>
            <person name="Chen S."/>
            <person name="Lapointe G."/>
        </authorList>
    </citation>
    <scope>NUCLEOTIDE SEQUENCE [LARGE SCALE GENOMIC DNA]</scope>
    <source>
        <strain evidence="2 3">3CT49</strain>
    </source>
</reference>
<dbReference type="Proteomes" id="UP000442469">
    <property type="component" value="Unassembled WGS sequence"/>
</dbReference>
<evidence type="ECO:0000313" key="2">
    <source>
        <dbReference type="EMBL" id="MUG21648.1"/>
    </source>
</evidence>
<keyword evidence="1" id="KW-0472">Membrane</keyword>
<organism evidence="2 3">
    <name type="scientific">Paenibacillus macerans</name>
    <name type="common">Bacillus macerans</name>
    <dbReference type="NCBI Taxonomy" id="44252"/>
    <lineage>
        <taxon>Bacteria</taxon>
        <taxon>Bacillati</taxon>
        <taxon>Bacillota</taxon>
        <taxon>Bacilli</taxon>
        <taxon>Bacillales</taxon>
        <taxon>Paenibacillaceae</taxon>
        <taxon>Paenibacillus</taxon>
    </lineage>
</organism>
<gene>
    <name evidence="2" type="ORF">GNQ08_04295</name>
</gene>
<evidence type="ECO:0000313" key="3">
    <source>
        <dbReference type="Proteomes" id="UP000442469"/>
    </source>
</evidence>
<accession>A0A6N8ETR6</accession>
<sequence>MRRYAAASLIVLILYLVGLVSTISVFAIIRQGRMDSFSAWISLGALILAETVMWQYVTYWINHNERVKRNIPGFLALGTIAAAYLIAVFFYSFIAGIDGRFLSGLVLLHILTLTIAVLLGGAVLLFLNYTLKSDETTQSQLIHLYEIESGLKSLLMKIEAYGEAGTGDIKSFLTKLIEQVRFSDPVVPDTLAYLDQDLLFRIDMLREELQQGEKEQRLAPESVLLRLQELKHLLDDRNARLLLSK</sequence>
<keyword evidence="1" id="KW-0812">Transmembrane</keyword>
<dbReference type="RefSeq" id="WP_155619459.1">
    <property type="nucleotide sequence ID" value="NZ_CP086393.1"/>
</dbReference>
<feature type="transmembrane region" description="Helical" evidence="1">
    <location>
        <begin position="73"/>
        <end position="94"/>
    </location>
</feature>
<dbReference type="EMBL" id="WNZZ01000002">
    <property type="protein sequence ID" value="MUG21648.1"/>
    <property type="molecule type" value="Genomic_DNA"/>
</dbReference>